<evidence type="ECO:0000313" key="3">
    <source>
        <dbReference type="EMBL" id="QBO35144.1"/>
    </source>
</evidence>
<dbReference type="AlphaFoldDB" id="A0A4P6YR97"/>
<feature type="domain" description="HTH cro/C1-type" evidence="2">
    <location>
        <begin position="7"/>
        <end position="61"/>
    </location>
</feature>
<dbReference type="SMART" id="SM00530">
    <property type="entry name" value="HTH_XRE"/>
    <property type="match status" value="1"/>
</dbReference>
<dbReference type="EMBL" id="CP037940">
    <property type="protein sequence ID" value="QBO35144.1"/>
    <property type="molecule type" value="Genomic_DNA"/>
</dbReference>
<gene>
    <name evidence="3" type="ORF">EQG49_01080</name>
</gene>
<dbReference type="InterPro" id="IPR010359">
    <property type="entry name" value="IrrE_HExxH"/>
</dbReference>
<dbReference type="Gene3D" id="1.10.260.40">
    <property type="entry name" value="lambda repressor-like DNA-binding domains"/>
    <property type="match status" value="1"/>
</dbReference>
<reference evidence="4" key="1">
    <citation type="submission" date="2019-03" db="EMBL/GenBank/DDBJ databases">
        <title>Weissella sp. 26KH-42 Genome sequencing.</title>
        <authorList>
            <person name="Heo J."/>
            <person name="Kim S.-J."/>
            <person name="Kim J.-S."/>
            <person name="Hong S.-B."/>
            <person name="Kwon S.-W."/>
        </authorList>
    </citation>
    <scope>NUCLEOTIDE SEQUENCE [LARGE SCALE GENOMIC DNA]</scope>
    <source>
        <strain evidence="4">26KH-42</strain>
    </source>
</reference>
<dbReference type="GO" id="GO:0003677">
    <property type="term" value="F:DNA binding"/>
    <property type="evidence" value="ECO:0007669"/>
    <property type="project" value="InterPro"/>
</dbReference>
<keyword evidence="4" id="KW-1185">Reference proteome</keyword>
<evidence type="ECO:0000259" key="2">
    <source>
        <dbReference type="PROSITE" id="PS50943"/>
    </source>
</evidence>
<dbReference type="CDD" id="cd00093">
    <property type="entry name" value="HTH_XRE"/>
    <property type="match status" value="1"/>
</dbReference>
<organism evidence="3 4">
    <name type="scientific">Periweissella cryptocerci</name>
    <dbReference type="NCBI Taxonomy" id="2506420"/>
    <lineage>
        <taxon>Bacteria</taxon>
        <taxon>Bacillati</taxon>
        <taxon>Bacillota</taxon>
        <taxon>Bacilli</taxon>
        <taxon>Lactobacillales</taxon>
        <taxon>Lactobacillaceae</taxon>
        <taxon>Periweissella</taxon>
    </lineage>
</organism>
<comment type="similarity">
    <text evidence="1">Belongs to the short-chain fatty acyl-CoA assimilation regulator (ScfR) family.</text>
</comment>
<dbReference type="PANTHER" id="PTHR43236:SF1">
    <property type="entry name" value="BLL7220 PROTEIN"/>
    <property type="match status" value="1"/>
</dbReference>
<accession>A0A4P6YR97</accession>
<protein>
    <submittedName>
        <fullName evidence="3">ImmA/IrrE family metallo-endopeptidase</fullName>
    </submittedName>
</protein>
<dbReference type="InterPro" id="IPR001387">
    <property type="entry name" value="Cro/C1-type_HTH"/>
</dbReference>
<proteinExistence type="inferred from homology"/>
<evidence type="ECO:0000256" key="1">
    <source>
        <dbReference type="ARBA" id="ARBA00007227"/>
    </source>
</evidence>
<sequence length="385" mass="44841">MFNGLKLKQVRELHNLTVEYLAEQLESNAKFFRNVEAGFMQPPIEIVNDLAEFFFVQPDFFYAASFLEDSVDEEAIFFDRDDWKLRTKTKAQLRRVQFVDAIINRAAAGLVFPKFTIDELRKYALNQYLLGTSIATIAETVREKLKIQQNYELLQALEIAGIRVLDYKTDTEIKPYSLWTDNGTAYIAFGNALYAQVDRNFVLAQQLGHLLLHQGIDMNTISAQDFRDLTHEAIEFAYELLLPTEEFVKTFNKAIKDPTHLVEYLPIREHFQVSVKNIQRRALILEMYEPDVAGKLMTELRREKWERREPGDDTDMIYLAGRNISILTGLFRMSPMTLAMFLKEFQIKLEFLQSLFGTKMEYLEDLENPAVKPDGKPKQTYMHLL</sequence>
<name>A0A4P6YR97_9LACO</name>
<evidence type="ECO:0000313" key="4">
    <source>
        <dbReference type="Proteomes" id="UP000292886"/>
    </source>
</evidence>
<dbReference type="Pfam" id="PF06114">
    <property type="entry name" value="Peptidase_M78"/>
    <property type="match status" value="1"/>
</dbReference>
<dbReference type="Proteomes" id="UP000292886">
    <property type="component" value="Chromosome"/>
</dbReference>
<dbReference type="KEGG" id="wei:EQG49_01080"/>
<dbReference type="PROSITE" id="PS50943">
    <property type="entry name" value="HTH_CROC1"/>
    <property type="match status" value="1"/>
</dbReference>
<dbReference type="InterPro" id="IPR010982">
    <property type="entry name" value="Lambda_DNA-bd_dom_sf"/>
</dbReference>
<dbReference type="InterPro" id="IPR052345">
    <property type="entry name" value="Rad_response_metalloprotease"/>
</dbReference>
<dbReference type="OrthoDB" id="9816277at2"/>
<dbReference type="PANTHER" id="PTHR43236">
    <property type="entry name" value="ANTITOXIN HIGA1"/>
    <property type="match status" value="1"/>
</dbReference>
<dbReference type="RefSeq" id="WP_133362224.1">
    <property type="nucleotide sequence ID" value="NZ_CP037940.1"/>
</dbReference>
<dbReference type="SUPFAM" id="SSF47413">
    <property type="entry name" value="lambda repressor-like DNA-binding domains"/>
    <property type="match status" value="1"/>
</dbReference>